<protein>
    <recommendedName>
        <fullName evidence="4">Actin interacting protein 3-like C-terminal domain-containing protein</fullName>
    </recommendedName>
</protein>
<reference evidence="2 3" key="1">
    <citation type="submission" date="2023-09" db="EMBL/GenBank/DDBJ databases">
        <title>Nesidiocoris tenuis whole genome shotgun sequence.</title>
        <authorList>
            <person name="Shibata T."/>
            <person name="Shimoda M."/>
            <person name="Kobayashi T."/>
            <person name="Uehara T."/>
        </authorList>
    </citation>
    <scope>NUCLEOTIDE SEQUENCE [LARGE SCALE GENOMIC DNA]</scope>
    <source>
        <strain evidence="2 3">Japan</strain>
    </source>
</reference>
<feature type="region of interest" description="Disordered" evidence="1">
    <location>
        <begin position="248"/>
        <end position="267"/>
    </location>
</feature>
<name>A0ABN7AJL2_9HEMI</name>
<sequence>MITTSKFETQNMMKELVHGINTKIDSCLAKYDALAARVDQIQMDVEAIKGENLAGRVAVLESPGVRAGQAAVPLDLEKQFAELEERRKRAANVIIFNYPEPQASDVVQAINHDLVSIKSSLDQLAPDLSALALRVARLGSADAKKPRPIKVTFDAPATATRVLSLNRSRQPPLFAASSDRTLAQRSYLNELRNELKTRTDLGEPHLTIKYVSGIPTIVALKGQGTVRYPKNGPAPPPIPAKRLLSKCQGPEHETFSTSPSGAPHHSRHLIYIRNMAIT</sequence>
<evidence type="ECO:0000313" key="3">
    <source>
        <dbReference type="Proteomes" id="UP001307889"/>
    </source>
</evidence>
<evidence type="ECO:0008006" key="4">
    <source>
        <dbReference type="Google" id="ProtNLM"/>
    </source>
</evidence>
<accession>A0ABN7AJL2</accession>
<dbReference type="EMBL" id="AP028910">
    <property type="protein sequence ID" value="BES91065.1"/>
    <property type="molecule type" value="Genomic_DNA"/>
</dbReference>
<dbReference type="Proteomes" id="UP001307889">
    <property type="component" value="Chromosome 2"/>
</dbReference>
<evidence type="ECO:0000313" key="2">
    <source>
        <dbReference type="EMBL" id="BES91065.1"/>
    </source>
</evidence>
<organism evidence="2 3">
    <name type="scientific">Nesidiocoris tenuis</name>
    <dbReference type="NCBI Taxonomy" id="355587"/>
    <lineage>
        <taxon>Eukaryota</taxon>
        <taxon>Metazoa</taxon>
        <taxon>Ecdysozoa</taxon>
        <taxon>Arthropoda</taxon>
        <taxon>Hexapoda</taxon>
        <taxon>Insecta</taxon>
        <taxon>Pterygota</taxon>
        <taxon>Neoptera</taxon>
        <taxon>Paraneoptera</taxon>
        <taxon>Hemiptera</taxon>
        <taxon>Heteroptera</taxon>
        <taxon>Panheteroptera</taxon>
        <taxon>Cimicomorpha</taxon>
        <taxon>Miridae</taxon>
        <taxon>Dicyphina</taxon>
        <taxon>Nesidiocoris</taxon>
    </lineage>
</organism>
<keyword evidence="3" id="KW-1185">Reference proteome</keyword>
<evidence type="ECO:0000256" key="1">
    <source>
        <dbReference type="SAM" id="MobiDB-lite"/>
    </source>
</evidence>
<gene>
    <name evidence="2" type="ORF">NTJ_03873</name>
</gene>
<proteinExistence type="predicted"/>